<reference evidence="4" key="2">
    <citation type="submission" date="2016-06" db="UniProtKB">
        <authorList>
            <consortium name="WormBaseParasite"/>
        </authorList>
    </citation>
    <scope>IDENTIFICATION</scope>
</reference>
<dbReference type="InterPro" id="IPR022075">
    <property type="entry name" value="Symplekin_C"/>
</dbReference>
<accession>A0A183C1G1</accession>
<protein>
    <submittedName>
        <fullName evidence="4">Symplekin_C domain-containing protein</fullName>
    </submittedName>
</protein>
<dbReference type="GO" id="GO:0005847">
    <property type="term" value="C:mRNA cleavage and polyadenylation specificity factor complex"/>
    <property type="evidence" value="ECO:0007669"/>
    <property type="project" value="TreeGrafter"/>
</dbReference>
<feature type="domain" description="Symplekin C-terminal" evidence="2">
    <location>
        <begin position="585"/>
        <end position="769"/>
    </location>
</feature>
<dbReference type="PANTHER" id="PTHR15245:SF20">
    <property type="entry name" value="SYMPLEKIN"/>
    <property type="match status" value="1"/>
</dbReference>
<organism evidence="3 4">
    <name type="scientific">Globodera pallida</name>
    <name type="common">Potato cyst nematode worm</name>
    <name type="synonym">Heterodera pallida</name>
    <dbReference type="NCBI Taxonomy" id="36090"/>
    <lineage>
        <taxon>Eukaryota</taxon>
        <taxon>Metazoa</taxon>
        <taxon>Ecdysozoa</taxon>
        <taxon>Nematoda</taxon>
        <taxon>Chromadorea</taxon>
        <taxon>Rhabditida</taxon>
        <taxon>Tylenchina</taxon>
        <taxon>Tylenchomorpha</taxon>
        <taxon>Tylenchoidea</taxon>
        <taxon>Heteroderidae</taxon>
        <taxon>Heteroderinae</taxon>
        <taxon>Globodera</taxon>
    </lineage>
</organism>
<sequence length="776" mass="88393">MPAISEVNVLIKTICSFECYLFWIDEALKKRLAAATAVAVGTARQSTAEPKRQRKEMQQQEEEDLDLRDIKRIKLDEDEYDDGIIDLYKQLDDPDSASAATQKAIDITTDFVLERLSIHVVTKLVMISLAQKRHLARMMAIQMTREGEGPGIQYIKAEKQKLYMERQAARSAGAIIPPTPFTDRSGAAASTSAQSLNDGSFAQPQLPVQKKVRPQNWNLFNSTRELLPKEAEQMTLSTFQRILDSEKRAVQGGAGLAQQKIIVRLVTRFKSNLSAEVEAILQNYIIEDQKSRADLALLWLAELFVQWMGSFSSDAVQIASHLQLTVEERKERYDNCLCSLLSTLYERGEHKETLFHRIFLEAAYLTPTSLKILRKACLDKVYGAFAMTTLRELILTRVKQRQTLLRVLMEFNYFERNDIKEQCVKTVKELFQLDFLRGDVRQFLVEMGEYLVYPTAPRVIWHANGRVERQLEEVIEEMPWDESLIRAGLFLLLSLLPLDHSLLNHLASVYARAGTEIKRMTFKSIEVAIKSIGMHSEELLNMINECPSEAETLVARIVHLLTERTPPSAALVDSVRRLHYSRNTDVRSLIPILTGLNKEELFKLVPKFVLSAKNSNSVPAFFKKLLFGRHIETNEPLITALELLLELHRIKPNRKEQGFLIQNMDILLVDANKEFTIGKDVLANTVETLLNDDPLPPVLFHTIQRIHENHPALNGFLSNVLIKIADKPWLDRVEGKESVWTKFVQCAKAVGVAGRIKTPEDFQTICDIPHIDQPMT</sequence>
<feature type="compositionally biased region" description="Basic and acidic residues" evidence="1">
    <location>
        <begin position="49"/>
        <end position="58"/>
    </location>
</feature>
<evidence type="ECO:0000313" key="3">
    <source>
        <dbReference type="Proteomes" id="UP000050741"/>
    </source>
</evidence>
<dbReference type="PANTHER" id="PTHR15245">
    <property type="entry name" value="SYMPLEKIN-RELATED"/>
    <property type="match status" value="1"/>
</dbReference>
<evidence type="ECO:0000256" key="1">
    <source>
        <dbReference type="SAM" id="MobiDB-lite"/>
    </source>
</evidence>
<dbReference type="Pfam" id="PF12295">
    <property type="entry name" value="Symplekin_C"/>
    <property type="match status" value="1"/>
</dbReference>
<name>A0A183C1G1_GLOPA</name>
<dbReference type="InterPro" id="IPR021850">
    <property type="entry name" value="Symplekin/Pta1"/>
</dbReference>
<proteinExistence type="predicted"/>
<dbReference type="Proteomes" id="UP000050741">
    <property type="component" value="Unassembled WGS sequence"/>
</dbReference>
<feature type="region of interest" description="Disordered" evidence="1">
    <location>
        <begin position="43"/>
        <end position="63"/>
    </location>
</feature>
<feature type="region of interest" description="Disordered" evidence="1">
    <location>
        <begin position="174"/>
        <end position="196"/>
    </location>
</feature>
<evidence type="ECO:0000313" key="4">
    <source>
        <dbReference type="WBParaSite" id="GPLIN_000670400"/>
    </source>
</evidence>
<evidence type="ECO:0000259" key="2">
    <source>
        <dbReference type="Pfam" id="PF12295"/>
    </source>
</evidence>
<keyword evidence="3" id="KW-1185">Reference proteome</keyword>
<dbReference type="WBParaSite" id="GPLIN_000670400">
    <property type="protein sequence ID" value="GPLIN_000670400"/>
    <property type="gene ID" value="GPLIN_000670400"/>
</dbReference>
<dbReference type="AlphaFoldDB" id="A0A183C1G1"/>
<reference evidence="3" key="1">
    <citation type="submission" date="2014-05" db="EMBL/GenBank/DDBJ databases">
        <title>The genome and life-stage specific transcriptomes of Globodera pallida elucidate key aspects of plant parasitism by a cyst nematode.</title>
        <authorList>
            <person name="Cotton J.A."/>
            <person name="Lilley C.J."/>
            <person name="Jones L.M."/>
            <person name="Kikuchi T."/>
            <person name="Reid A.J."/>
            <person name="Thorpe P."/>
            <person name="Tsai I.J."/>
            <person name="Beasley H."/>
            <person name="Blok V."/>
            <person name="Cock P.J.A."/>
            <person name="Van den Akker S.E."/>
            <person name="Holroyd N."/>
            <person name="Hunt M."/>
            <person name="Mantelin S."/>
            <person name="Naghra H."/>
            <person name="Pain A."/>
            <person name="Palomares-Rius J.E."/>
            <person name="Zarowiecki M."/>
            <person name="Berriman M."/>
            <person name="Jones J.T."/>
            <person name="Urwin P.E."/>
        </authorList>
    </citation>
    <scope>NUCLEOTIDE SEQUENCE [LARGE SCALE GENOMIC DNA]</scope>
    <source>
        <strain evidence="3">Lindley</strain>
    </source>
</reference>